<dbReference type="EMBL" id="CAJNNV010031355">
    <property type="protein sequence ID" value="CAE8635838.1"/>
    <property type="molecule type" value="Genomic_DNA"/>
</dbReference>
<evidence type="ECO:0000313" key="1">
    <source>
        <dbReference type="EMBL" id="CAE8635838.1"/>
    </source>
</evidence>
<dbReference type="OrthoDB" id="443861at2759"/>
<comment type="caution">
    <text evidence="1">The sequence shown here is derived from an EMBL/GenBank/DDBJ whole genome shotgun (WGS) entry which is preliminary data.</text>
</comment>
<reference evidence="1" key="1">
    <citation type="submission" date="2021-02" db="EMBL/GenBank/DDBJ databases">
        <authorList>
            <person name="Dougan E. K."/>
            <person name="Rhodes N."/>
            <person name="Thang M."/>
            <person name="Chan C."/>
        </authorList>
    </citation>
    <scope>NUCLEOTIDE SEQUENCE</scope>
</reference>
<accession>A0A813HDZ0</accession>
<dbReference type="Proteomes" id="UP000654075">
    <property type="component" value="Unassembled WGS sequence"/>
</dbReference>
<name>A0A813HDZ0_POLGL</name>
<sequence>QMKKAVFFDFDSTISTPIKIPRWRRHAVADRPEIFADMTPEEILANFGGRKRLARLSQLFQDLAAGGCELFIVSIGFRDSILPHLTAVGLVRHFRPENVFGQDSEALRCRGFVKGRLISDIMADPSRLWSPQDALFVDDCAAHIEAAASVCEVLRVVGNGLSAAELDAVEAIARRGPLIETAGLLADPSRLWRLSPDEATLGAGCPSAAGAWFVVVEPTK</sequence>
<feature type="non-terminal residue" evidence="1">
    <location>
        <position position="220"/>
    </location>
</feature>
<evidence type="ECO:0000313" key="2">
    <source>
        <dbReference type="Proteomes" id="UP000654075"/>
    </source>
</evidence>
<dbReference type="InterPro" id="IPR036412">
    <property type="entry name" value="HAD-like_sf"/>
</dbReference>
<gene>
    <name evidence="1" type="ORF">PGLA1383_LOCUS51414</name>
</gene>
<organism evidence="1 2">
    <name type="scientific">Polarella glacialis</name>
    <name type="common">Dinoflagellate</name>
    <dbReference type="NCBI Taxonomy" id="89957"/>
    <lineage>
        <taxon>Eukaryota</taxon>
        <taxon>Sar</taxon>
        <taxon>Alveolata</taxon>
        <taxon>Dinophyceae</taxon>
        <taxon>Suessiales</taxon>
        <taxon>Suessiaceae</taxon>
        <taxon>Polarella</taxon>
    </lineage>
</organism>
<dbReference type="OMA" id="RIMHARG"/>
<protein>
    <submittedName>
        <fullName evidence="1">Uncharacterized protein</fullName>
    </submittedName>
</protein>
<keyword evidence="2" id="KW-1185">Reference proteome</keyword>
<proteinExistence type="predicted"/>
<dbReference type="AlphaFoldDB" id="A0A813HDZ0"/>
<dbReference type="SUPFAM" id="SSF56784">
    <property type="entry name" value="HAD-like"/>
    <property type="match status" value="1"/>
</dbReference>